<evidence type="ECO:0000313" key="3">
    <source>
        <dbReference type="Proteomes" id="UP001328107"/>
    </source>
</evidence>
<proteinExistence type="predicted"/>
<accession>A0AAN5C828</accession>
<dbReference type="PANTHER" id="PTHR35573">
    <property type="entry name" value="PROTEIN CBG22129"/>
    <property type="match status" value="1"/>
</dbReference>
<keyword evidence="1" id="KW-0732">Signal</keyword>
<comment type="caution">
    <text evidence="2">The sequence shown here is derived from an EMBL/GenBank/DDBJ whole genome shotgun (WGS) entry which is preliminary data.</text>
</comment>
<protein>
    <recommendedName>
        <fullName evidence="4">MD-2-related lipid-recognition domain-containing protein</fullName>
    </recommendedName>
</protein>
<organism evidence="2 3">
    <name type="scientific">Pristionchus mayeri</name>
    <dbReference type="NCBI Taxonomy" id="1317129"/>
    <lineage>
        <taxon>Eukaryota</taxon>
        <taxon>Metazoa</taxon>
        <taxon>Ecdysozoa</taxon>
        <taxon>Nematoda</taxon>
        <taxon>Chromadorea</taxon>
        <taxon>Rhabditida</taxon>
        <taxon>Rhabditina</taxon>
        <taxon>Diplogasteromorpha</taxon>
        <taxon>Diplogasteroidea</taxon>
        <taxon>Neodiplogasteridae</taxon>
        <taxon>Pristionchus</taxon>
    </lineage>
</organism>
<evidence type="ECO:0000313" key="2">
    <source>
        <dbReference type="EMBL" id="GMR31896.1"/>
    </source>
</evidence>
<evidence type="ECO:0008006" key="4">
    <source>
        <dbReference type="Google" id="ProtNLM"/>
    </source>
</evidence>
<dbReference type="EMBL" id="BTRK01000001">
    <property type="protein sequence ID" value="GMR31896.1"/>
    <property type="molecule type" value="Genomic_DNA"/>
</dbReference>
<dbReference type="AlphaFoldDB" id="A0AAN5C828"/>
<dbReference type="PANTHER" id="PTHR35573:SF2">
    <property type="entry name" value="MD-2-RELATED LIPID-RECOGNITION DOMAIN-CONTAINING PROTEIN"/>
    <property type="match status" value="1"/>
</dbReference>
<evidence type="ECO:0000256" key="1">
    <source>
        <dbReference type="SAM" id="SignalP"/>
    </source>
</evidence>
<name>A0AAN5C828_9BILA</name>
<keyword evidence="3" id="KW-1185">Reference proteome</keyword>
<sequence length="240" mass="27302">MLFLVVALVVPPLSLAQQSYLQAALRPPPSIPPSAFSRNPSLRNYGKVMGDSLDAGLFRHYLTMERYQEGSIEKGPHCDLSPNSTSHRVHVFECNESRSIELHTVAITNFLGQENYPIDFSSQLRIFVDLTSRLTRRVDDLTVEVSAFKRSKNWLGCGWVYLPSFALLNSDSICVDNPSCPLAEGRQILEVPLQPSTVFTRLLKLFHQEKDVYQFEIRLRRISRPFDDLFCLAVQTRLSV</sequence>
<feature type="signal peptide" evidence="1">
    <location>
        <begin position="1"/>
        <end position="16"/>
    </location>
</feature>
<dbReference type="Proteomes" id="UP001328107">
    <property type="component" value="Unassembled WGS sequence"/>
</dbReference>
<reference evidence="3" key="1">
    <citation type="submission" date="2022-10" db="EMBL/GenBank/DDBJ databases">
        <title>Genome assembly of Pristionchus species.</title>
        <authorList>
            <person name="Yoshida K."/>
            <person name="Sommer R.J."/>
        </authorList>
    </citation>
    <scope>NUCLEOTIDE SEQUENCE [LARGE SCALE GENOMIC DNA]</scope>
    <source>
        <strain evidence="3">RS5460</strain>
    </source>
</reference>
<feature type="chain" id="PRO_5042943411" description="MD-2-related lipid-recognition domain-containing protein" evidence="1">
    <location>
        <begin position="17"/>
        <end position="240"/>
    </location>
</feature>
<gene>
    <name evidence="2" type="ORF">PMAYCL1PPCAC_02091</name>
</gene>